<feature type="binding site" description="axial binding residue" evidence="13">
    <location>
        <position position="457"/>
    </location>
    <ligand>
        <name>heme</name>
        <dbReference type="ChEBI" id="CHEBI:30413"/>
    </ligand>
    <ligandPart>
        <name>Fe</name>
        <dbReference type="ChEBI" id="CHEBI:18248"/>
    </ligandPart>
</feature>
<evidence type="ECO:0000256" key="13">
    <source>
        <dbReference type="PIRSR" id="PIRSR602401-1"/>
    </source>
</evidence>
<comment type="cofactor">
    <cofactor evidence="1 13">
        <name>heme</name>
        <dbReference type="ChEBI" id="CHEBI:30413"/>
    </cofactor>
</comment>
<evidence type="ECO:0000256" key="8">
    <source>
        <dbReference type="ARBA" id="ARBA00022989"/>
    </source>
</evidence>
<dbReference type="GO" id="GO:0005506">
    <property type="term" value="F:iron ion binding"/>
    <property type="evidence" value="ECO:0007669"/>
    <property type="project" value="InterPro"/>
</dbReference>
<evidence type="ECO:0000256" key="2">
    <source>
        <dbReference type="ARBA" id="ARBA00004167"/>
    </source>
</evidence>
<protein>
    <submittedName>
        <fullName evidence="16">Cytochrome P450</fullName>
    </submittedName>
</protein>
<keyword evidence="8 15" id="KW-1133">Transmembrane helix</keyword>
<keyword evidence="5 13" id="KW-0349">Heme</keyword>
<evidence type="ECO:0000256" key="14">
    <source>
        <dbReference type="RuleBase" id="RU000461"/>
    </source>
</evidence>
<evidence type="ECO:0000256" key="7">
    <source>
        <dbReference type="ARBA" id="ARBA00022723"/>
    </source>
</evidence>
<dbReference type="PANTHER" id="PTHR46300:SF7">
    <property type="entry name" value="P450, PUTATIVE (EUROFUNG)-RELATED"/>
    <property type="match status" value="1"/>
</dbReference>
<comment type="similarity">
    <text evidence="4 14">Belongs to the cytochrome P450 family.</text>
</comment>
<dbReference type="CDD" id="cd11065">
    <property type="entry name" value="CYP64-like"/>
    <property type="match status" value="1"/>
</dbReference>
<dbReference type="EMBL" id="BPQB01000060">
    <property type="protein sequence ID" value="GJE96482.1"/>
    <property type="molecule type" value="Genomic_DNA"/>
</dbReference>
<evidence type="ECO:0000256" key="3">
    <source>
        <dbReference type="ARBA" id="ARBA00005179"/>
    </source>
</evidence>
<dbReference type="GO" id="GO:0016705">
    <property type="term" value="F:oxidoreductase activity, acting on paired donors, with incorporation or reduction of molecular oxygen"/>
    <property type="evidence" value="ECO:0007669"/>
    <property type="project" value="InterPro"/>
</dbReference>
<dbReference type="GO" id="GO:0016020">
    <property type="term" value="C:membrane"/>
    <property type="evidence" value="ECO:0007669"/>
    <property type="project" value="UniProtKB-SubCell"/>
</dbReference>
<keyword evidence="7 13" id="KW-0479">Metal-binding</keyword>
<feature type="transmembrane region" description="Helical" evidence="15">
    <location>
        <begin position="12"/>
        <end position="29"/>
    </location>
</feature>
<dbReference type="PANTHER" id="PTHR46300">
    <property type="entry name" value="P450, PUTATIVE (EUROFUNG)-RELATED-RELATED"/>
    <property type="match status" value="1"/>
</dbReference>
<sequence length="530" mass="59509">MLRDDLNCLLSPWLLLPFILAWILLAHPIKRLRYPPSPNGLPIIGNLFDIPVDSPWLKYAELGKQFGSDVVHFEALGRHVVVLNSAKAARDLLEKRSSIYSGRAQSIMLSEITGWHRNWGLWQYNESYKSHRKAFVQHFRPEALPGYYGKQKKGIHTFLHSLIDAPDDFLAHIQYLTGQVILDAVYGFEVARDDPLLALTEHAAFTLKQIVGANMYLADIIPTFRHIPAWFPGGGYKRRAAEWKKLVGSMYEEPYRMYKAALREGTARPCLTSALMSAKGNRASESAELLQVSIAGTTYGAGAGTTMDTLSAFFFALTLFPETQIAVQDELDDVLCRERLPIVKDEAALPRTTAMLYELLRYVELLSASVLFHLIYLESWLTLPGIPHRSTTNDEYNGYLIPAGSIVIANAWAMLHDASVFPEPERFDPTRFLAADGSLKGDISLVGEAFGFGRRICPGRQFARDFVWLAIASILAMFTIEPALDEGGEELETKVEFTTRFMRAPLPFKCRITLRFPEAESLVRSASVDD</sequence>
<keyword evidence="6 15" id="KW-0812">Transmembrane</keyword>
<dbReference type="InterPro" id="IPR050364">
    <property type="entry name" value="Cytochrome_P450_fung"/>
</dbReference>
<comment type="caution">
    <text evidence="16">The sequence shown here is derived from an EMBL/GenBank/DDBJ whole genome shotgun (WGS) entry which is preliminary data.</text>
</comment>
<proteinExistence type="inferred from homology"/>
<organism evidence="16 17">
    <name type="scientific">Phanerochaete sordida</name>
    <dbReference type="NCBI Taxonomy" id="48140"/>
    <lineage>
        <taxon>Eukaryota</taxon>
        <taxon>Fungi</taxon>
        <taxon>Dikarya</taxon>
        <taxon>Basidiomycota</taxon>
        <taxon>Agaricomycotina</taxon>
        <taxon>Agaricomycetes</taxon>
        <taxon>Polyporales</taxon>
        <taxon>Phanerochaetaceae</taxon>
        <taxon>Phanerochaete</taxon>
    </lineage>
</organism>
<evidence type="ECO:0000256" key="11">
    <source>
        <dbReference type="ARBA" id="ARBA00023033"/>
    </source>
</evidence>
<dbReference type="AlphaFoldDB" id="A0A9P3GJS6"/>
<dbReference type="InterPro" id="IPR002401">
    <property type="entry name" value="Cyt_P450_E_grp-I"/>
</dbReference>
<reference evidence="16 17" key="1">
    <citation type="submission" date="2021-08" db="EMBL/GenBank/DDBJ databases">
        <title>Draft Genome Sequence of Phanerochaete sordida strain YK-624.</title>
        <authorList>
            <person name="Mori T."/>
            <person name="Dohra H."/>
            <person name="Suzuki T."/>
            <person name="Kawagishi H."/>
            <person name="Hirai H."/>
        </authorList>
    </citation>
    <scope>NUCLEOTIDE SEQUENCE [LARGE SCALE GENOMIC DNA]</scope>
    <source>
        <strain evidence="16 17">YK-624</strain>
    </source>
</reference>
<evidence type="ECO:0000256" key="12">
    <source>
        <dbReference type="ARBA" id="ARBA00023136"/>
    </source>
</evidence>
<keyword evidence="11 14" id="KW-0503">Monooxygenase</keyword>
<evidence type="ECO:0000313" key="17">
    <source>
        <dbReference type="Proteomes" id="UP000703269"/>
    </source>
</evidence>
<comment type="subcellular location">
    <subcellularLocation>
        <location evidence="2">Membrane</location>
        <topology evidence="2">Single-pass membrane protein</topology>
    </subcellularLocation>
</comment>
<evidence type="ECO:0000256" key="10">
    <source>
        <dbReference type="ARBA" id="ARBA00023004"/>
    </source>
</evidence>
<evidence type="ECO:0000256" key="9">
    <source>
        <dbReference type="ARBA" id="ARBA00023002"/>
    </source>
</evidence>
<evidence type="ECO:0000256" key="1">
    <source>
        <dbReference type="ARBA" id="ARBA00001971"/>
    </source>
</evidence>
<dbReference type="InterPro" id="IPR036396">
    <property type="entry name" value="Cyt_P450_sf"/>
</dbReference>
<dbReference type="GO" id="GO:0020037">
    <property type="term" value="F:heme binding"/>
    <property type="evidence" value="ECO:0007669"/>
    <property type="project" value="InterPro"/>
</dbReference>
<dbReference type="GO" id="GO:0004497">
    <property type="term" value="F:monooxygenase activity"/>
    <property type="evidence" value="ECO:0007669"/>
    <property type="project" value="UniProtKB-KW"/>
</dbReference>
<dbReference type="PRINTS" id="PR00463">
    <property type="entry name" value="EP450I"/>
</dbReference>
<keyword evidence="12 15" id="KW-0472">Membrane</keyword>
<dbReference type="OrthoDB" id="2789670at2759"/>
<keyword evidence="10 13" id="KW-0408">Iron</keyword>
<dbReference type="Gene3D" id="1.10.630.10">
    <property type="entry name" value="Cytochrome P450"/>
    <property type="match status" value="1"/>
</dbReference>
<keyword evidence="9 14" id="KW-0560">Oxidoreductase</keyword>
<evidence type="ECO:0000256" key="6">
    <source>
        <dbReference type="ARBA" id="ARBA00022692"/>
    </source>
</evidence>
<dbReference type="InterPro" id="IPR017972">
    <property type="entry name" value="Cyt_P450_CS"/>
</dbReference>
<evidence type="ECO:0000256" key="15">
    <source>
        <dbReference type="SAM" id="Phobius"/>
    </source>
</evidence>
<evidence type="ECO:0000256" key="5">
    <source>
        <dbReference type="ARBA" id="ARBA00022617"/>
    </source>
</evidence>
<comment type="pathway">
    <text evidence="3">Secondary metabolite biosynthesis.</text>
</comment>
<dbReference type="PROSITE" id="PS00086">
    <property type="entry name" value="CYTOCHROME_P450"/>
    <property type="match status" value="1"/>
</dbReference>
<evidence type="ECO:0000313" key="16">
    <source>
        <dbReference type="EMBL" id="GJE96482.1"/>
    </source>
</evidence>
<dbReference type="SUPFAM" id="SSF48264">
    <property type="entry name" value="Cytochrome P450"/>
    <property type="match status" value="1"/>
</dbReference>
<dbReference type="InterPro" id="IPR001128">
    <property type="entry name" value="Cyt_P450"/>
</dbReference>
<accession>A0A9P3GJS6</accession>
<name>A0A9P3GJS6_9APHY</name>
<keyword evidence="17" id="KW-1185">Reference proteome</keyword>
<gene>
    <name evidence="16" type="ORF">PsYK624_126790</name>
</gene>
<dbReference type="Pfam" id="PF00067">
    <property type="entry name" value="p450"/>
    <property type="match status" value="2"/>
</dbReference>
<evidence type="ECO:0000256" key="4">
    <source>
        <dbReference type="ARBA" id="ARBA00010617"/>
    </source>
</evidence>
<dbReference type="Proteomes" id="UP000703269">
    <property type="component" value="Unassembled WGS sequence"/>
</dbReference>